<keyword evidence="2" id="KW-1185">Reference proteome</keyword>
<dbReference type="EMBL" id="FNUJ01000004">
    <property type="protein sequence ID" value="SEF28086.1"/>
    <property type="molecule type" value="Genomic_DNA"/>
</dbReference>
<proteinExistence type="predicted"/>
<evidence type="ECO:0000313" key="1">
    <source>
        <dbReference type="EMBL" id="SEF28086.1"/>
    </source>
</evidence>
<reference evidence="2" key="1">
    <citation type="submission" date="2016-10" db="EMBL/GenBank/DDBJ databases">
        <authorList>
            <person name="Varghese N."/>
            <person name="Submissions S."/>
        </authorList>
    </citation>
    <scope>NUCLEOTIDE SEQUENCE [LARGE SCALE GENOMIC DNA]</scope>
    <source>
        <strain evidence="2">DSM 44654</strain>
    </source>
</reference>
<accession>A0A1H5QPR3</accession>
<dbReference type="AlphaFoldDB" id="A0A1H5QPR3"/>
<name>A0A1H5QPR3_9PSEU</name>
<sequence>MRGRRARGWDAPGALRLAGRGLVVDRPGVARGHVVADRLAVAERPLLADHAVVADGPAVTRRTVYRPAVARRCVVAGRAAGWLAVLTGRPPGRGVVASGPPRAPVVAGRAGWAVFADRAAVADRRVVRRWHLARLPVAGRLPAPALLRWRRRLLAADRARGAVTPLRGLSAFAPRTTRTLGW</sequence>
<gene>
    <name evidence="1" type="ORF">SAMN05421837_1046</name>
</gene>
<dbReference type="STRING" id="218821.SAMN05421837_1046"/>
<protein>
    <submittedName>
        <fullName evidence="1">Uncharacterized protein</fullName>
    </submittedName>
</protein>
<organism evidence="1 2">
    <name type="scientific">Amycolatopsis pretoriensis</name>
    <dbReference type="NCBI Taxonomy" id="218821"/>
    <lineage>
        <taxon>Bacteria</taxon>
        <taxon>Bacillati</taxon>
        <taxon>Actinomycetota</taxon>
        <taxon>Actinomycetes</taxon>
        <taxon>Pseudonocardiales</taxon>
        <taxon>Pseudonocardiaceae</taxon>
        <taxon>Amycolatopsis</taxon>
    </lineage>
</organism>
<dbReference type="Proteomes" id="UP000198878">
    <property type="component" value="Unassembled WGS sequence"/>
</dbReference>
<evidence type="ECO:0000313" key="2">
    <source>
        <dbReference type="Proteomes" id="UP000198878"/>
    </source>
</evidence>